<organism evidence="1 2">
    <name type="scientific">Araneus ventricosus</name>
    <name type="common">Orbweaver spider</name>
    <name type="synonym">Epeira ventricosa</name>
    <dbReference type="NCBI Taxonomy" id="182803"/>
    <lineage>
        <taxon>Eukaryota</taxon>
        <taxon>Metazoa</taxon>
        <taxon>Ecdysozoa</taxon>
        <taxon>Arthropoda</taxon>
        <taxon>Chelicerata</taxon>
        <taxon>Arachnida</taxon>
        <taxon>Araneae</taxon>
        <taxon>Araneomorphae</taxon>
        <taxon>Entelegynae</taxon>
        <taxon>Araneoidea</taxon>
        <taxon>Araneidae</taxon>
        <taxon>Araneus</taxon>
    </lineage>
</organism>
<gene>
    <name evidence="1" type="ORF">AVEN_72577_1</name>
</gene>
<evidence type="ECO:0000313" key="2">
    <source>
        <dbReference type="Proteomes" id="UP000499080"/>
    </source>
</evidence>
<dbReference type="AlphaFoldDB" id="A0A4Y1ZUT4"/>
<protein>
    <submittedName>
        <fullName evidence="1">Uncharacterized protein</fullName>
    </submittedName>
</protein>
<comment type="caution">
    <text evidence="1">The sequence shown here is derived from an EMBL/GenBank/DDBJ whole genome shotgun (WGS) entry which is preliminary data.</text>
</comment>
<keyword evidence="2" id="KW-1185">Reference proteome</keyword>
<proteinExistence type="predicted"/>
<dbReference type="Proteomes" id="UP000499080">
    <property type="component" value="Unassembled WGS sequence"/>
</dbReference>
<sequence>VYSSWKGRSNSGNPRPTFEVPYLCVQPNSYRAATHGPFHLIPSAEDMEKRRQGAHCFIEKASRPFFRHGTSS</sequence>
<reference evidence="1 2" key="1">
    <citation type="journal article" date="2019" name="Sci. Rep.">
        <title>Orb-weaving spider Araneus ventricosus genome elucidates the spidroin gene catalogue.</title>
        <authorList>
            <person name="Kono N."/>
            <person name="Nakamura H."/>
            <person name="Ohtoshi R."/>
            <person name="Moran D.A.P."/>
            <person name="Shinohara A."/>
            <person name="Yoshida Y."/>
            <person name="Fujiwara M."/>
            <person name="Mori M."/>
            <person name="Tomita M."/>
            <person name="Arakawa K."/>
        </authorList>
    </citation>
    <scope>NUCLEOTIDE SEQUENCE [LARGE SCALE GENOMIC DNA]</scope>
</reference>
<dbReference type="EMBL" id="BGPR01078221">
    <property type="protein sequence ID" value="GBL69314.1"/>
    <property type="molecule type" value="Genomic_DNA"/>
</dbReference>
<accession>A0A4Y1ZUT4</accession>
<evidence type="ECO:0000313" key="1">
    <source>
        <dbReference type="EMBL" id="GBL69314.1"/>
    </source>
</evidence>
<feature type="non-terminal residue" evidence="1">
    <location>
        <position position="1"/>
    </location>
</feature>
<name>A0A4Y1ZUT4_ARAVE</name>